<protein>
    <submittedName>
        <fullName evidence="2">HlyD family secretion protein</fullName>
    </submittedName>
</protein>
<proteinExistence type="predicted"/>
<evidence type="ECO:0000259" key="1">
    <source>
        <dbReference type="Pfam" id="PF25989"/>
    </source>
</evidence>
<dbReference type="Pfam" id="PF25989">
    <property type="entry name" value="YknX_C"/>
    <property type="match status" value="1"/>
</dbReference>
<dbReference type="RefSeq" id="WP_183776902.1">
    <property type="nucleotide sequence ID" value="NZ_JACIDK010000010.1"/>
</dbReference>
<sequence>MKNFLTGPRIIGALVMAALALSLAVLLRSPPVEVDVGVASQGPMAVSVEDLGETRVTDLYTVSAPITGELLRVGLKPGAKVVANQTVLARIQPAEPGPLDARLLRQAQANIGALQADLAAAREFEALSRRELTRVEPLARREFVAQAALDRARSAHEQSLQAVEVAAQRLEVARGALIVADGEARGRGASAVTSPVSGYVLSVPQESSRVVVAGTPLVEVGDPARLEIVTEMLSTDAVQVQPGARVEILAWGGEAPLAGRVRLVEPSGFTKVSALGVEEQRVNVVIDFVGPREAWARLGHGYRVTVRIVVWASDQVLQAPVSALFRSGGRWNVFLVDAGGRARLTSVEIGRMNDETAEIRRGLAPGARLILHPGQRVTNGVRVRASPDSGAATSGT</sequence>
<dbReference type="EMBL" id="JACIDK010000010">
    <property type="protein sequence ID" value="MBB3893393.1"/>
    <property type="molecule type" value="Genomic_DNA"/>
</dbReference>
<dbReference type="Gene3D" id="2.40.30.170">
    <property type="match status" value="1"/>
</dbReference>
<evidence type="ECO:0000313" key="3">
    <source>
        <dbReference type="Proteomes" id="UP000530564"/>
    </source>
</evidence>
<reference evidence="2 3" key="1">
    <citation type="submission" date="2020-08" db="EMBL/GenBank/DDBJ databases">
        <title>Genomic Encyclopedia of Type Strains, Phase IV (KMG-IV): sequencing the most valuable type-strain genomes for metagenomic binning, comparative biology and taxonomic classification.</title>
        <authorList>
            <person name="Goeker M."/>
        </authorList>
    </citation>
    <scope>NUCLEOTIDE SEQUENCE [LARGE SCALE GENOMIC DNA]</scope>
    <source>
        <strain evidence="2 3">DSM 21793</strain>
    </source>
</reference>
<dbReference type="InterPro" id="IPR058637">
    <property type="entry name" value="YknX-like_C"/>
</dbReference>
<name>A0A840A6Y0_9CAUL</name>
<comment type="caution">
    <text evidence="2">The sequence shown here is derived from an EMBL/GenBank/DDBJ whole genome shotgun (WGS) entry which is preliminary data.</text>
</comment>
<gene>
    <name evidence="2" type="ORF">GGQ61_004137</name>
</gene>
<dbReference type="Gene3D" id="2.40.50.100">
    <property type="match status" value="1"/>
</dbReference>
<feature type="domain" description="YknX-like C-terminal permuted SH3-like" evidence="1">
    <location>
        <begin position="316"/>
        <end position="384"/>
    </location>
</feature>
<dbReference type="AlphaFoldDB" id="A0A840A6Y0"/>
<keyword evidence="3" id="KW-1185">Reference proteome</keyword>
<dbReference type="PANTHER" id="PTHR30469">
    <property type="entry name" value="MULTIDRUG RESISTANCE PROTEIN MDTA"/>
    <property type="match status" value="1"/>
</dbReference>
<dbReference type="Gene3D" id="2.40.420.20">
    <property type="match status" value="1"/>
</dbReference>
<evidence type="ECO:0000313" key="2">
    <source>
        <dbReference type="EMBL" id="MBB3893393.1"/>
    </source>
</evidence>
<organism evidence="2 3">
    <name type="scientific">Phenylobacterium haematophilum</name>
    <dbReference type="NCBI Taxonomy" id="98513"/>
    <lineage>
        <taxon>Bacteria</taxon>
        <taxon>Pseudomonadati</taxon>
        <taxon>Pseudomonadota</taxon>
        <taxon>Alphaproteobacteria</taxon>
        <taxon>Caulobacterales</taxon>
        <taxon>Caulobacteraceae</taxon>
        <taxon>Phenylobacterium</taxon>
    </lineage>
</organism>
<accession>A0A840A6Y0</accession>
<dbReference type="GO" id="GO:1990281">
    <property type="term" value="C:efflux pump complex"/>
    <property type="evidence" value="ECO:0007669"/>
    <property type="project" value="TreeGrafter"/>
</dbReference>
<dbReference type="Gene3D" id="1.10.287.470">
    <property type="entry name" value="Helix hairpin bin"/>
    <property type="match status" value="1"/>
</dbReference>
<dbReference type="GO" id="GO:0015562">
    <property type="term" value="F:efflux transmembrane transporter activity"/>
    <property type="evidence" value="ECO:0007669"/>
    <property type="project" value="TreeGrafter"/>
</dbReference>
<dbReference type="Proteomes" id="UP000530564">
    <property type="component" value="Unassembled WGS sequence"/>
</dbReference>
<dbReference type="PANTHER" id="PTHR30469:SF15">
    <property type="entry name" value="HLYD FAMILY OF SECRETION PROTEINS"/>
    <property type="match status" value="1"/>
</dbReference>